<sequence>MHIHCFLENSPGEAPNNCLKPDELPEINPAILSCKADASVLSYNDTACL</sequence>
<evidence type="ECO:0000313" key="4">
    <source>
        <dbReference type="Proteomes" id="UP000046373"/>
    </source>
</evidence>
<protein>
    <submittedName>
        <fullName evidence="1">Uncharacterized protein</fullName>
    </submittedName>
</protein>
<evidence type="ECO:0000313" key="1">
    <source>
        <dbReference type="EMBL" id="CDX18552.1"/>
    </source>
</evidence>
<gene>
    <name evidence="1" type="ORF">MPL3356_280032</name>
    <name evidence="2" type="ORF">MPLDJ20_140097</name>
</gene>
<dbReference type="STRING" id="69974.MPLDJ20_140097"/>
<accession>A0A090DUX2</accession>
<dbReference type="Proteomes" id="UP000045285">
    <property type="component" value="Unassembled WGS sequence"/>
</dbReference>
<proteinExistence type="predicted"/>
<keyword evidence="3" id="KW-1185">Reference proteome</keyword>
<dbReference type="Proteomes" id="UP000046373">
    <property type="component" value="Unassembled WGS sequence"/>
</dbReference>
<evidence type="ECO:0000313" key="2">
    <source>
        <dbReference type="EMBL" id="CDX30926.1"/>
    </source>
</evidence>
<dbReference type="AlphaFoldDB" id="A0A090DUX2"/>
<dbReference type="EMBL" id="CCNB01000006">
    <property type="protein sequence ID" value="CDX30926.1"/>
    <property type="molecule type" value="Genomic_DNA"/>
</dbReference>
<reference evidence="3" key="2">
    <citation type="submission" date="2014-08" db="EMBL/GenBank/DDBJ databases">
        <authorList>
            <person name="Moulin L."/>
        </authorList>
    </citation>
    <scope>NUCLEOTIDE SEQUENCE [LARGE SCALE GENOMIC DNA]</scope>
</reference>
<evidence type="ECO:0000313" key="3">
    <source>
        <dbReference type="Proteomes" id="UP000045285"/>
    </source>
</evidence>
<organism evidence="1 3">
    <name type="scientific">Mesorhizobium plurifarium</name>
    <dbReference type="NCBI Taxonomy" id="69974"/>
    <lineage>
        <taxon>Bacteria</taxon>
        <taxon>Pseudomonadati</taxon>
        <taxon>Pseudomonadota</taxon>
        <taxon>Alphaproteobacteria</taxon>
        <taxon>Hyphomicrobiales</taxon>
        <taxon>Phyllobacteriaceae</taxon>
        <taxon>Mesorhizobium</taxon>
    </lineage>
</organism>
<name>A0A090DUX2_MESPL</name>
<reference evidence="1 4" key="1">
    <citation type="submission" date="2014-08" db="EMBL/GenBank/DDBJ databases">
        <authorList>
            <person name="Moulin Lionel"/>
        </authorList>
    </citation>
    <scope>NUCLEOTIDE SEQUENCE [LARGE SCALE GENOMIC DNA]</scope>
</reference>
<dbReference type="EMBL" id="CCMZ01000021">
    <property type="protein sequence ID" value="CDX18552.1"/>
    <property type="molecule type" value="Genomic_DNA"/>
</dbReference>